<dbReference type="OrthoDB" id="155529at2"/>
<dbReference type="GO" id="GO:0004519">
    <property type="term" value="F:endonuclease activity"/>
    <property type="evidence" value="ECO:0007669"/>
    <property type="project" value="UniProtKB-KW"/>
</dbReference>
<dbReference type="InterPro" id="IPR005135">
    <property type="entry name" value="Endo/exonuclease/phosphatase"/>
</dbReference>
<dbReference type="Proteomes" id="UP000288246">
    <property type="component" value="Unassembled WGS sequence"/>
</dbReference>
<dbReference type="InterPro" id="IPR036691">
    <property type="entry name" value="Endo/exonu/phosph_ase_sf"/>
</dbReference>
<comment type="caution">
    <text evidence="2">The sequence shown here is derived from an EMBL/GenBank/DDBJ whole genome shotgun (WGS) entry which is preliminary data.</text>
</comment>
<proteinExistence type="predicted"/>
<accession>A0A401UXX2</accession>
<protein>
    <submittedName>
        <fullName evidence="2">Endonuclease/exonuclease/phosphatase</fullName>
    </submittedName>
</protein>
<dbReference type="GO" id="GO:0004527">
    <property type="term" value="F:exonuclease activity"/>
    <property type="evidence" value="ECO:0007669"/>
    <property type="project" value="UniProtKB-KW"/>
</dbReference>
<dbReference type="Gene3D" id="3.60.10.10">
    <property type="entry name" value="Endonuclease/exonuclease/phosphatase"/>
    <property type="match status" value="1"/>
</dbReference>
<dbReference type="GO" id="GO:0016020">
    <property type="term" value="C:membrane"/>
    <property type="evidence" value="ECO:0007669"/>
    <property type="project" value="GOC"/>
</dbReference>
<dbReference type="AlphaFoldDB" id="A0A401UXX2"/>
<dbReference type="GO" id="GO:0006506">
    <property type="term" value="P:GPI anchor biosynthetic process"/>
    <property type="evidence" value="ECO:0007669"/>
    <property type="project" value="TreeGrafter"/>
</dbReference>
<evidence type="ECO:0000313" key="2">
    <source>
        <dbReference type="EMBL" id="GCD19549.1"/>
    </source>
</evidence>
<dbReference type="PANTHER" id="PTHR14859:SF15">
    <property type="entry name" value="ENDONUCLEASE_EXONUCLEASE_PHOSPHATASE DOMAIN-CONTAINING PROTEIN"/>
    <property type="match status" value="1"/>
</dbReference>
<keyword evidence="3" id="KW-1185">Reference proteome</keyword>
<evidence type="ECO:0000313" key="3">
    <source>
        <dbReference type="Proteomes" id="UP000288246"/>
    </source>
</evidence>
<evidence type="ECO:0000259" key="1">
    <source>
        <dbReference type="Pfam" id="PF03372"/>
    </source>
</evidence>
<gene>
    <name evidence="2" type="ORF">CTKZ_11110</name>
</gene>
<dbReference type="EMBL" id="BHYL01000075">
    <property type="protein sequence ID" value="GCD19549.1"/>
    <property type="molecule type" value="Genomic_DNA"/>
</dbReference>
<reference evidence="2 3" key="1">
    <citation type="submission" date="2018-11" db="EMBL/GenBank/DDBJ databases">
        <title>Draft genome sequence of Cellulomonas takizawaensis strain TKZ-21.</title>
        <authorList>
            <person name="Yamamura H."/>
            <person name="Hayashi T."/>
            <person name="Hamada M."/>
            <person name="Serisawa Y."/>
            <person name="Matsuyama K."/>
            <person name="Nakagawa Y."/>
            <person name="Otoguro M."/>
            <person name="Yanagida F."/>
            <person name="Hayakawa M."/>
        </authorList>
    </citation>
    <scope>NUCLEOTIDE SEQUENCE [LARGE SCALE GENOMIC DNA]</scope>
    <source>
        <strain evidence="2 3">TKZ-21</strain>
    </source>
</reference>
<name>A0A401UXX2_9CELL</name>
<dbReference type="PANTHER" id="PTHR14859">
    <property type="entry name" value="CALCOFLUOR WHITE HYPERSENSITIVE PROTEIN PRECURSOR"/>
    <property type="match status" value="1"/>
</dbReference>
<keyword evidence="2" id="KW-0378">Hydrolase</keyword>
<keyword evidence="2" id="KW-0255">Endonuclease</keyword>
<dbReference type="RefSeq" id="WP_124342083.1">
    <property type="nucleotide sequence ID" value="NZ_BHYL01000075.1"/>
</dbReference>
<dbReference type="InterPro" id="IPR051916">
    <property type="entry name" value="GPI-anchor_lipid_remodeler"/>
</dbReference>
<dbReference type="Pfam" id="PF03372">
    <property type="entry name" value="Exo_endo_phos"/>
    <property type="match status" value="1"/>
</dbReference>
<sequence>MRLATFNILHGRSTVDGEVDLDRFAAAVRGLDADVLALQEVDRDQPRSHGADLTVVAADAMGAPHHRFVATLHGEPGLWTAATGDREPSAARYGIALLSRHPVREWRVLTLPTLRRRAPVRWPGERWPTLVRDEPRAALAAVVDGPAFTLTVVATHLTFIPGWNVRQLRHLVGQVQPLPRPLVLMGDLNLEPDRPQRATGMRPLATVPTYPVGVPERQLDHVLADGPLHVSRPAVSVDTGLSDHRALVLDVALPA</sequence>
<dbReference type="SUPFAM" id="SSF56219">
    <property type="entry name" value="DNase I-like"/>
    <property type="match status" value="1"/>
</dbReference>
<organism evidence="2 3">
    <name type="scientific">Cellulomonas algicola</name>
    <dbReference type="NCBI Taxonomy" id="2071633"/>
    <lineage>
        <taxon>Bacteria</taxon>
        <taxon>Bacillati</taxon>
        <taxon>Actinomycetota</taxon>
        <taxon>Actinomycetes</taxon>
        <taxon>Micrococcales</taxon>
        <taxon>Cellulomonadaceae</taxon>
        <taxon>Cellulomonas</taxon>
    </lineage>
</organism>
<keyword evidence="2" id="KW-0540">Nuclease</keyword>
<keyword evidence="2" id="KW-0269">Exonuclease</keyword>
<feature type="domain" description="Endonuclease/exonuclease/phosphatase" evidence="1">
    <location>
        <begin position="4"/>
        <end position="244"/>
    </location>
</feature>